<keyword evidence="6" id="KW-0732">Signal</keyword>
<keyword evidence="5 10" id="KW-0812">Transmembrane</keyword>
<dbReference type="Gene3D" id="2.40.170.20">
    <property type="entry name" value="TonB-dependent receptor, beta-barrel domain"/>
    <property type="match status" value="1"/>
</dbReference>
<dbReference type="PROSITE" id="PS01156">
    <property type="entry name" value="TONB_DEPENDENT_REC_2"/>
    <property type="match status" value="1"/>
</dbReference>
<proteinExistence type="inferred from homology"/>
<dbReference type="CDD" id="cd01347">
    <property type="entry name" value="ligand_gated_channel"/>
    <property type="match status" value="1"/>
</dbReference>
<dbReference type="Gene3D" id="2.170.130.10">
    <property type="entry name" value="TonB-dependent receptor, plug domain"/>
    <property type="match status" value="1"/>
</dbReference>
<comment type="similarity">
    <text evidence="2 10 11">Belongs to the TonB-dependent receptor family.</text>
</comment>
<dbReference type="GO" id="GO:0015344">
    <property type="term" value="F:siderophore uptake transmembrane transporter activity"/>
    <property type="evidence" value="ECO:0007669"/>
    <property type="project" value="TreeGrafter"/>
</dbReference>
<keyword evidence="14" id="KW-0675">Receptor</keyword>
<keyword evidence="7 11" id="KW-0798">TonB box</keyword>
<dbReference type="EMBL" id="VWSJ01000003">
    <property type="protein sequence ID" value="MSN95853.1"/>
    <property type="molecule type" value="Genomic_DNA"/>
</dbReference>
<evidence type="ECO:0000256" key="3">
    <source>
        <dbReference type="ARBA" id="ARBA00022448"/>
    </source>
</evidence>
<dbReference type="InterPro" id="IPR000531">
    <property type="entry name" value="Beta-barrel_TonB"/>
</dbReference>
<keyword evidence="15" id="KW-1185">Reference proteome</keyword>
<keyword evidence="4 10" id="KW-1134">Transmembrane beta strand</keyword>
<evidence type="ECO:0000256" key="9">
    <source>
        <dbReference type="ARBA" id="ARBA00023237"/>
    </source>
</evidence>
<evidence type="ECO:0000256" key="11">
    <source>
        <dbReference type="RuleBase" id="RU003357"/>
    </source>
</evidence>
<dbReference type="SUPFAM" id="SSF56935">
    <property type="entry name" value="Porins"/>
    <property type="match status" value="1"/>
</dbReference>
<dbReference type="Proteomes" id="UP000476338">
    <property type="component" value="Unassembled WGS sequence"/>
</dbReference>
<dbReference type="InterPro" id="IPR037066">
    <property type="entry name" value="Plug_dom_sf"/>
</dbReference>
<gene>
    <name evidence="14" type="ORF">F1B92_01355</name>
</gene>
<evidence type="ECO:0000256" key="1">
    <source>
        <dbReference type="ARBA" id="ARBA00004571"/>
    </source>
</evidence>
<name>A0A6L5WJ39_9BACT</name>
<accession>A0A6L5WJ39</accession>
<comment type="caution">
    <text evidence="14">The sequence shown here is derived from an EMBL/GenBank/DDBJ whole genome shotgun (WGS) entry which is preliminary data.</text>
</comment>
<dbReference type="GO" id="GO:0044718">
    <property type="term" value="P:siderophore transmembrane transport"/>
    <property type="evidence" value="ECO:0007669"/>
    <property type="project" value="TreeGrafter"/>
</dbReference>
<dbReference type="GO" id="GO:0009279">
    <property type="term" value="C:cell outer membrane"/>
    <property type="evidence" value="ECO:0007669"/>
    <property type="project" value="UniProtKB-SubCell"/>
</dbReference>
<protein>
    <submittedName>
        <fullName evidence="14">TonB-dependent receptor</fullName>
    </submittedName>
</protein>
<keyword evidence="8 10" id="KW-0472">Membrane</keyword>
<dbReference type="InterPro" id="IPR039426">
    <property type="entry name" value="TonB-dep_rcpt-like"/>
</dbReference>
<feature type="domain" description="TonB-dependent receptor-like beta-barrel" evidence="12">
    <location>
        <begin position="300"/>
        <end position="685"/>
    </location>
</feature>
<dbReference type="RefSeq" id="WP_154570126.1">
    <property type="nucleotide sequence ID" value="NZ_VWSJ01000003.1"/>
</dbReference>
<dbReference type="PANTHER" id="PTHR30069:SF41">
    <property type="entry name" value="HEME_HEMOPEXIN UTILIZATION PROTEIN C"/>
    <property type="match status" value="1"/>
</dbReference>
<evidence type="ECO:0000256" key="4">
    <source>
        <dbReference type="ARBA" id="ARBA00022452"/>
    </source>
</evidence>
<dbReference type="PROSITE" id="PS52016">
    <property type="entry name" value="TONB_DEPENDENT_REC_3"/>
    <property type="match status" value="1"/>
</dbReference>
<organism evidence="14 15">
    <name type="scientific">Campylobacter portucalensis</name>
    <dbReference type="NCBI Taxonomy" id="2608384"/>
    <lineage>
        <taxon>Bacteria</taxon>
        <taxon>Pseudomonadati</taxon>
        <taxon>Campylobacterota</taxon>
        <taxon>Epsilonproteobacteria</taxon>
        <taxon>Campylobacterales</taxon>
        <taxon>Campylobacteraceae</taxon>
        <taxon>Campylobacter</taxon>
    </lineage>
</organism>
<evidence type="ECO:0000256" key="6">
    <source>
        <dbReference type="ARBA" id="ARBA00022729"/>
    </source>
</evidence>
<evidence type="ECO:0000256" key="7">
    <source>
        <dbReference type="ARBA" id="ARBA00023077"/>
    </source>
</evidence>
<sequence>MNNHKIIKLSVVCVLILGGGSAVFAKDERVSLDAVSVTSTIAGTSDIDGFKANIRNATLIKDVLRDIPGVYMGGTNGYNQKIYMRGMNDRGLNVTIDGARQKGNTFHHNADLLIDPAIIKKVDVGVGVHSVVGTSGAMGGSVAFETVDAADLLEDGKIFGAKLRSGYASNNKEFSQGATLYGTDEDGNFDLLGYFNHRGYGFGKAGNKQAIGGDGNDYNYLIKLGSKTGDSGKIEGSYEHLEYGGLYPMKAEWPGGLMTKFLDKNEEKKYKTQKDKKEAGKIEKQALASGKAIKVRSLKRSKYDRDTFSLNYKFNPDDYVDLKVNAYYTKHNLDMTKEDPNGINTGVKTYGLKLINKTNLQSSYLSNTLVYGFEYYNSASYNKNRSNNPKIGNPNAIANDKAKSLSIFLEDQIRHGNLSVVPGIRFDNYKLNTIGGKKGDMHGRTNYSYNNFSPALLLDYQTNFGLGAYASYAKLFRGPDVYEGIRINTNNAKAAFDSPLKPETGNSYETGLRYSENFNDNMGLNLSAKFFYNDYKNLIAELGSPGSAYATRANTGGANIRGFELATRFNVENLSLGASYSAQKTKYDLNQYAKTAGRDKKGQYGSTLAYSDTGDKFTFNAEYFITPIDLLVGWNTIAFTSIDKEKEAGVKIKKPGYAVHDLYATWLPSSSKFTGLEVNFGIYNIFNKAYASHSQRFTDFSAKTNDNIDYEEGRNVKLNVSYKF</sequence>
<evidence type="ECO:0000313" key="15">
    <source>
        <dbReference type="Proteomes" id="UP000476338"/>
    </source>
</evidence>
<evidence type="ECO:0000313" key="14">
    <source>
        <dbReference type="EMBL" id="MSN95853.1"/>
    </source>
</evidence>
<dbReference type="Pfam" id="PF07715">
    <property type="entry name" value="Plug"/>
    <property type="match status" value="1"/>
</dbReference>
<dbReference type="InterPro" id="IPR010917">
    <property type="entry name" value="TonB_rcpt_CS"/>
</dbReference>
<evidence type="ECO:0000256" key="5">
    <source>
        <dbReference type="ARBA" id="ARBA00022692"/>
    </source>
</evidence>
<dbReference type="AlphaFoldDB" id="A0A6L5WJ39"/>
<reference evidence="14 15" key="1">
    <citation type="submission" date="2019-09" db="EMBL/GenBank/DDBJ databases">
        <authorList>
            <person name="Silva M."/>
            <person name="Pereira G."/>
            <person name="Lopes-Da-Costa L."/>
            <person name="Silva E."/>
        </authorList>
    </citation>
    <scope>NUCLEOTIDE SEQUENCE [LARGE SCALE GENOMIC DNA]</scope>
    <source>
        <strain evidence="14 15">FMV-PI01</strain>
    </source>
</reference>
<dbReference type="Pfam" id="PF00593">
    <property type="entry name" value="TonB_dep_Rec_b-barrel"/>
    <property type="match status" value="1"/>
</dbReference>
<evidence type="ECO:0000259" key="13">
    <source>
        <dbReference type="Pfam" id="PF07715"/>
    </source>
</evidence>
<evidence type="ECO:0000256" key="10">
    <source>
        <dbReference type="PROSITE-ProRule" id="PRU01360"/>
    </source>
</evidence>
<dbReference type="InterPro" id="IPR036942">
    <property type="entry name" value="Beta-barrel_TonB_sf"/>
</dbReference>
<feature type="domain" description="TonB-dependent receptor plug" evidence="13">
    <location>
        <begin position="54"/>
        <end position="140"/>
    </location>
</feature>
<dbReference type="InterPro" id="IPR012910">
    <property type="entry name" value="Plug_dom"/>
</dbReference>
<comment type="subcellular location">
    <subcellularLocation>
        <location evidence="1 10">Cell outer membrane</location>
        <topology evidence="1 10">Multi-pass membrane protein</topology>
    </subcellularLocation>
</comment>
<evidence type="ECO:0000256" key="8">
    <source>
        <dbReference type="ARBA" id="ARBA00023136"/>
    </source>
</evidence>
<keyword evidence="3 10" id="KW-0813">Transport</keyword>
<evidence type="ECO:0000256" key="2">
    <source>
        <dbReference type="ARBA" id="ARBA00009810"/>
    </source>
</evidence>
<evidence type="ECO:0000259" key="12">
    <source>
        <dbReference type="Pfam" id="PF00593"/>
    </source>
</evidence>
<keyword evidence="9 10" id="KW-0998">Cell outer membrane</keyword>
<dbReference type="PANTHER" id="PTHR30069">
    <property type="entry name" value="TONB-DEPENDENT OUTER MEMBRANE RECEPTOR"/>
    <property type="match status" value="1"/>
</dbReference>
<reference evidence="14 15" key="2">
    <citation type="submission" date="2020-03" db="EMBL/GenBank/DDBJ databases">
        <title>Campylobacter portucalensis sp. nov., a new species of Campylobacter isolated from the reproductive tract of bulls.</title>
        <authorList>
            <person name="Silva M.F."/>
            <person name="Pereira G."/>
            <person name="Carneiro C."/>
            <person name="Hemphill A."/>
            <person name="Mateus L."/>
            <person name="Lopes-Da-Costa L."/>
            <person name="Silva E."/>
        </authorList>
    </citation>
    <scope>NUCLEOTIDE SEQUENCE [LARGE SCALE GENOMIC DNA]</scope>
    <source>
        <strain evidence="14 15">FMV-PI01</strain>
    </source>
</reference>